<dbReference type="InterPro" id="IPR024791">
    <property type="entry name" value="Cyt_c/ubiquinol_Oxase_su3"/>
</dbReference>
<feature type="transmembrane region" description="Helical" evidence="7">
    <location>
        <begin position="59"/>
        <end position="77"/>
    </location>
</feature>
<comment type="similarity">
    <text evidence="2 6">Belongs to the cytochrome c oxidase subunit 3 family.</text>
</comment>
<dbReference type="InterPro" id="IPR035973">
    <property type="entry name" value="Cyt_c_oxidase_su3-like_sf"/>
</dbReference>
<evidence type="ECO:0000256" key="6">
    <source>
        <dbReference type="RuleBase" id="RU003376"/>
    </source>
</evidence>
<evidence type="ECO:0000256" key="3">
    <source>
        <dbReference type="ARBA" id="ARBA00022692"/>
    </source>
</evidence>
<comment type="subcellular location">
    <subcellularLocation>
        <location evidence="6">Cell membrane</location>
        <topology evidence="6">Multi-pass membrane protein</topology>
    </subcellularLocation>
    <subcellularLocation>
        <location evidence="1">Membrane</location>
        <topology evidence="1">Multi-pass membrane protein</topology>
    </subcellularLocation>
</comment>
<evidence type="ECO:0000259" key="8">
    <source>
        <dbReference type="PROSITE" id="PS50253"/>
    </source>
</evidence>
<dbReference type="GO" id="GO:0019646">
    <property type="term" value="P:aerobic electron transport chain"/>
    <property type="evidence" value="ECO:0007669"/>
    <property type="project" value="InterPro"/>
</dbReference>
<reference evidence="9" key="1">
    <citation type="journal article" date="2014" name="Int. J. Syst. Evol. Microbiol.">
        <title>Complete genome sequence of Corynebacterium casei LMG S-19264T (=DSM 44701T), isolated from a smear-ripened cheese.</title>
        <authorList>
            <consortium name="US DOE Joint Genome Institute (JGI-PGF)"/>
            <person name="Walter F."/>
            <person name="Albersmeier A."/>
            <person name="Kalinowski J."/>
            <person name="Ruckert C."/>
        </authorList>
    </citation>
    <scope>NUCLEOTIDE SEQUENCE</scope>
    <source>
        <strain evidence="9">KCTC 32255</strain>
    </source>
</reference>
<evidence type="ECO:0000256" key="4">
    <source>
        <dbReference type="ARBA" id="ARBA00022989"/>
    </source>
</evidence>
<dbReference type="PANTHER" id="PTHR11403">
    <property type="entry name" value="CYTOCHROME C OXIDASE SUBUNIT III"/>
    <property type="match status" value="1"/>
</dbReference>
<keyword evidence="3 6" id="KW-0812">Transmembrane</keyword>
<feature type="transmembrane region" description="Helical" evidence="7">
    <location>
        <begin position="179"/>
        <end position="199"/>
    </location>
</feature>
<gene>
    <name evidence="9" type="primary">cyoC</name>
    <name evidence="9" type="ORF">GCM10011614_01510</name>
</gene>
<feature type="domain" description="Heme-copper oxidase subunit III family profile" evidence="8">
    <location>
        <begin position="1"/>
        <end position="200"/>
    </location>
</feature>
<evidence type="ECO:0000256" key="5">
    <source>
        <dbReference type="ARBA" id="ARBA00023136"/>
    </source>
</evidence>
<accession>A0A918UCV0</accession>
<protein>
    <submittedName>
        <fullName evidence="9">Cytochrome c oxidase subunit III</fullName>
    </submittedName>
</protein>
<dbReference type="AlphaFoldDB" id="A0A918UCV0"/>
<keyword evidence="5 7" id="KW-0472">Membrane</keyword>
<dbReference type="EMBL" id="BMZA01000001">
    <property type="protein sequence ID" value="GGY90532.1"/>
    <property type="molecule type" value="Genomic_DNA"/>
</dbReference>
<dbReference type="PANTHER" id="PTHR11403:SF6">
    <property type="entry name" value="NITRIC OXIDE REDUCTASE SUBUNIT E"/>
    <property type="match status" value="1"/>
</dbReference>
<organism evidence="9 10">
    <name type="scientific">Novosphingobium colocasiae</name>
    <dbReference type="NCBI Taxonomy" id="1256513"/>
    <lineage>
        <taxon>Bacteria</taxon>
        <taxon>Pseudomonadati</taxon>
        <taxon>Pseudomonadota</taxon>
        <taxon>Alphaproteobacteria</taxon>
        <taxon>Sphingomonadales</taxon>
        <taxon>Sphingomonadaceae</taxon>
        <taxon>Novosphingobium</taxon>
    </lineage>
</organism>
<evidence type="ECO:0000313" key="10">
    <source>
        <dbReference type="Proteomes" id="UP000648075"/>
    </source>
</evidence>
<reference evidence="9" key="2">
    <citation type="submission" date="2020-09" db="EMBL/GenBank/DDBJ databases">
        <authorList>
            <person name="Sun Q."/>
            <person name="Kim S."/>
        </authorList>
    </citation>
    <scope>NUCLEOTIDE SEQUENCE</scope>
    <source>
        <strain evidence="9">KCTC 32255</strain>
    </source>
</reference>
<dbReference type="InterPro" id="IPR000298">
    <property type="entry name" value="Cyt_c_oxidase-like_su3"/>
</dbReference>
<dbReference type="InterPro" id="IPR013833">
    <property type="entry name" value="Cyt_c_oxidase_su3_a-hlx"/>
</dbReference>
<comment type="caution">
    <text evidence="9">The sequence shown here is derived from an EMBL/GenBank/DDBJ whole genome shotgun (WGS) entry which is preliminary data.</text>
</comment>
<dbReference type="Gene3D" id="1.20.120.80">
    <property type="entry name" value="Cytochrome c oxidase, subunit III, four-helix bundle"/>
    <property type="match status" value="1"/>
</dbReference>
<dbReference type="GO" id="GO:0004129">
    <property type="term" value="F:cytochrome-c oxidase activity"/>
    <property type="evidence" value="ECO:0007669"/>
    <property type="project" value="InterPro"/>
</dbReference>
<dbReference type="GO" id="GO:0005886">
    <property type="term" value="C:plasma membrane"/>
    <property type="evidence" value="ECO:0007669"/>
    <property type="project" value="UniProtKB-SubCell"/>
</dbReference>
<feature type="transmembrane region" description="Helical" evidence="7">
    <location>
        <begin position="21"/>
        <end position="39"/>
    </location>
</feature>
<evidence type="ECO:0000313" key="9">
    <source>
        <dbReference type="EMBL" id="GGY90532.1"/>
    </source>
</evidence>
<dbReference type="Proteomes" id="UP000648075">
    <property type="component" value="Unassembled WGS sequence"/>
</dbReference>
<evidence type="ECO:0000256" key="1">
    <source>
        <dbReference type="ARBA" id="ARBA00004141"/>
    </source>
</evidence>
<dbReference type="PROSITE" id="PS50253">
    <property type="entry name" value="COX3"/>
    <property type="match status" value="1"/>
</dbReference>
<dbReference type="SUPFAM" id="SSF81452">
    <property type="entry name" value="Cytochrome c oxidase subunit III-like"/>
    <property type="match status" value="1"/>
</dbReference>
<feature type="transmembrane region" description="Helical" evidence="7">
    <location>
        <begin position="135"/>
        <end position="158"/>
    </location>
</feature>
<feature type="transmembrane region" description="Helical" evidence="7">
    <location>
        <begin position="98"/>
        <end position="115"/>
    </location>
</feature>
<proteinExistence type="inferred from homology"/>
<evidence type="ECO:0000256" key="2">
    <source>
        <dbReference type="ARBA" id="ARBA00010581"/>
    </source>
</evidence>
<evidence type="ECO:0000256" key="7">
    <source>
        <dbReference type="SAM" id="Phobius"/>
    </source>
</evidence>
<dbReference type="RefSeq" id="WP_189619185.1">
    <property type="nucleotide sequence ID" value="NZ_BMZA01000001.1"/>
</dbReference>
<sequence>MHSSLDAHQRALDRQPGTNGPWTFVFIDMIVFSMIFMVFLSERARLPDVFAAAQAGLPFGFGMANTLVLLTSSLFMVEAVHAAAKAPAAVDVARIRRNLALCVACSVAFGINKIIEYSHKIAEGHGPATNSFYSFYFFMTGVHFLHVLGGTGFILHCFARAREQAGSEAYRRKIENVGLFWHFVDLLWLFIFPLIYLTGGHAHG</sequence>
<dbReference type="Pfam" id="PF00510">
    <property type="entry name" value="COX3"/>
    <property type="match status" value="1"/>
</dbReference>
<keyword evidence="4 7" id="KW-1133">Transmembrane helix</keyword>
<name>A0A918UCV0_9SPHN</name>
<keyword evidence="10" id="KW-1185">Reference proteome</keyword>